<dbReference type="Gene3D" id="3.10.450.50">
    <property type="match status" value="1"/>
</dbReference>
<name>S8CNI3_9LAMI</name>
<protein>
    <submittedName>
        <fullName evidence="1">Uncharacterized protein</fullName>
    </submittedName>
</protein>
<gene>
    <name evidence="1" type="ORF">M569_06031</name>
</gene>
<dbReference type="PANTHER" id="PTHR34123">
    <property type="entry name" value="OS04G0578200 PROTEIN"/>
    <property type="match status" value="1"/>
</dbReference>
<evidence type="ECO:0000313" key="1">
    <source>
        <dbReference type="EMBL" id="EPS68739.1"/>
    </source>
</evidence>
<dbReference type="SUPFAM" id="SSF54427">
    <property type="entry name" value="NTF2-like"/>
    <property type="match status" value="1"/>
</dbReference>
<dbReference type="PANTHER" id="PTHR34123:SF4">
    <property type="entry name" value="PHOSPHORIBOSYLTRANSFERASE-LIKE PROTEIN, PUTATIVE (DUF2358)-RELATED"/>
    <property type="match status" value="1"/>
</dbReference>
<dbReference type="Proteomes" id="UP000015453">
    <property type="component" value="Unassembled WGS sequence"/>
</dbReference>
<dbReference type="Pfam" id="PF10184">
    <property type="entry name" value="DUF2358"/>
    <property type="match status" value="1"/>
</dbReference>
<dbReference type="InterPro" id="IPR032710">
    <property type="entry name" value="NTF2-like_dom_sf"/>
</dbReference>
<comment type="caution">
    <text evidence="1">The sequence shown here is derived from an EMBL/GenBank/DDBJ whole genome shotgun (WGS) entry which is preliminary data.</text>
</comment>
<organism evidence="1 2">
    <name type="scientific">Genlisea aurea</name>
    <dbReference type="NCBI Taxonomy" id="192259"/>
    <lineage>
        <taxon>Eukaryota</taxon>
        <taxon>Viridiplantae</taxon>
        <taxon>Streptophyta</taxon>
        <taxon>Embryophyta</taxon>
        <taxon>Tracheophyta</taxon>
        <taxon>Spermatophyta</taxon>
        <taxon>Magnoliopsida</taxon>
        <taxon>eudicotyledons</taxon>
        <taxon>Gunneridae</taxon>
        <taxon>Pentapetalae</taxon>
        <taxon>asterids</taxon>
        <taxon>lamiids</taxon>
        <taxon>Lamiales</taxon>
        <taxon>Lentibulariaceae</taxon>
        <taxon>Genlisea</taxon>
    </lineage>
</organism>
<dbReference type="OrthoDB" id="348976at2759"/>
<sequence length="182" mass="20494">FRCCSDGESRTPPLLKSAVGVATQLLSQFFSGAGRVAADEEVIPVSSVDDVVSIIRSDYRRNYFVTGRFTASIYADDCRFEDPTIGFEGKDLYSRNLNLLVPFLENASIELKTVKKGNDSAGEEFIECSWKLTTHLRFPWKPLICIDGRTVYSLDEELRVVKHVEYWNKSAIDAIIQIFIPG</sequence>
<accession>S8CNI3</accession>
<keyword evidence="2" id="KW-1185">Reference proteome</keyword>
<feature type="non-terminal residue" evidence="1">
    <location>
        <position position="1"/>
    </location>
</feature>
<proteinExistence type="predicted"/>
<dbReference type="AlphaFoldDB" id="S8CNI3"/>
<dbReference type="EMBL" id="AUSU01002460">
    <property type="protein sequence ID" value="EPS68739.1"/>
    <property type="molecule type" value="Genomic_DNA"/>
</dbReference>
<evidence type="ECO:0000313" key="2">
    <source>
        <dbReference type="Proteomes" id="UP000015453"/>
    </source>
</evidence>
<reference evidence="1 2" key="1">
    <citation type="journal article" date="2013" name="BMC Genomics">
        <title>The miniature genome of a carnivorous plant Genlisea aurea contains a low number of genes and short non-coding sequences.</title>
        <authorList>
            <person name="Leushkin E.V."/>
            <person name="Sutormin R.A."/>
            <person name="Nabieva E.R."/>
            <person name="Penin A.A."/>
            <person name="Kondrashov A.S."/>
            <person name="Logacheva M.D."/>
        </authorList>
    </citation>
    <scope>NUCLEOTIDE SEQUENCE [LARGE SCALE GENOMIC DNA]</scope>
</reference>
<feature type="non-terminal residue" evidence="1">
    <location>
        <position position="182"/>
    </location>
</feature>
<dbReference type="InterPro" id="IPR018790">
    <property type="entry name" value="DUF2358"/>
</dbReference>